<dbReference type="GO" id="GO:0006310">
    <property type="term" value="P:DNA recombination"/>
    <property type="evidence" value="ECO:0007669"/>
    <property type="project" value="UniProtKB-KW"/>
</dbReference>
<dbReference type="SUPFAM" id="SSF56349">
    <property type="entry name" value="DNA breaking-rejoining enzymes"/>
    <property type="match status" value="1"/>
</dbReference>
<dbReference type="GO" id="GO:0075713">
    <property type="term" value="P:establishment of integrated proviral latency"/>
    <property type="evidence" value="ECO:0007669"/>
    <property type="project" value="UniProtKB-KW"/>
</dbReference>
<comment type="similarity">
    <text evidence="1">Belongs to the 'phage' integrase family.</text>
</comment>
<dbReference type="GO" id="GO:0015074">
    <property type="term" value="P:DNA integration"/>
    <property type="evidence" value="ECO:0007669"/>
    <property type="project" value="UniProtKB-KW"/>
</dbReference>
<evidence type="ECO:0000259" key="10">
    <source>
        <dbReference type="PROSITE" id="PS51898"/>
    </source>
</evidence>
<evidence type="ECO:0000256" key="5">
    <source>
        <dbReference type="ARBA" id="ARBA00023125"/>
    </source>
</evidence>
<evidence type="ECO:0000256" key="1">
    <source>
        <dbReference type="ARBA" id="ARBA00008857"/>
    </source>
</evidence>
<evidence type="ECO:0000256" key="3">
    <source>
        <dbReference type="ARBA" id="ARBA00022679"/>
    </source>
</evidence>
<keyword evidence="7" id="KW-1179">Viral genome integration</keyword>
<dbReference type="Gene3D" id="1.10.443.10">
    <property type="entry name" value="Intergrase catalytic core"/>
    <property type="match status" value="1"/>
</dbReference>
<keyword evidence="4" id="KW-0229">DNA integration</keyword>
<dbReference type="InterPro" id="IPR011010">
    <property type="entry name" value="DNA_brk_join_enz"/>
</dbReference>
<dbReference type="GO" id="GO:0003677">
    <property type="term" value="F:DNA binding"/>
    <property type="evidence" value="ECO:0007669"/>
    <property type="project" value="UniProtKB-KW"/>
</dbReference>
<keyword evidence="3" id="KW-0808">Transferase</keyword>
<evidence type="ECO:0000256" key="4">
    <source>
        <dbReference type="ARBA" id="ARBA00022908"/>
    </source>
</evidence>
<protein>
    <recommendedName>
        <fullName evidence="2">Integrase</fullName>
    </recommendedName>
</protein>
<dbReference type="InterPro" id="IPR050808">
    <property type="entry name" value="Phage_Integrase"/>
</dbReference>
<keyword evidence="6" id="KW-0233">DNA recombination</keyword>
<dbReference type="CDD" id="cd01189">
    <property type="entry name" value="INT_ICEBs1_C_like"/>
    <property type="match status" value="1"/>
</dbReference>
<evidence type="ECO:0000256" key="9">
    <source>
        <dbReference type="ARBA" id="ARBA00049605"/>
    </source>
</evidence>
<dbReference type="GO" id="GO:0016740">
    <property type="term" value="F:transferase activity"/>
    <property type="evidence" value="ECO:0007669"/>
    <property type="project" value="UniProtKB-KW"/>
</dbReference>
<sequence>MNNDDLKYAIENGIINLSHIQEQIEMNKREEILKEYRNSMWKASDGYWKIRMTYDETGQRKMFKRKSKKDLEDLIVKTHREKIENPKIKTIFEEWAQRKFDLKKISVQTYQRYHQDFTRFFGTLGEQKIRSLEPGDISNFLEEQISEHNLTAKAFCNLKTITRGTLKWAKRNKLIDWNVQELFYDLDVTDKSFKKIIKEDSKEVFNDAEMGRIIEYLKENQDMVNLGILLMFVTGLRVGELSALKWEDWDSNTGIVKIRRTEVRHYENHKGIFEVKDFPKTEAGIRNVVIPQGCAWIIQKLRNMSAFCEYIFFTDGHRINTYSFRNRLRTVCKYTGCVQKSPHKIRKTYCTILLDHSVDNQMVISQMGHANISCSETYYHRDRKNLQKKQKIMDSIDEFMVVSR</sequence>
<accession>A0A8S5N3K6</accession>
<dbReference type="EMBL" id="BK015052">
    <property type="protein sequence ID" value="DAD89012.1"/>
    <property type="molecule type" value="Genomic_DNA"/>
</dbReference>
<dbReference type="PANTHER" id="PTHR30629">
    <property type="entry name" value="PROPHAGE INTEGRASE"/>
    <property type="match status" value="1"/>
</dbReference>
<evidence type="ECO:0000256" key="2">
    <source>
        <dbReference type="ARBA" id="ARBA00016082"/>
    </source>
</evidence>
<evidence type="ECO:0000313" key="11">
    <source>
        <dbReference type="EMBL" id="DAD89012.1"/>
    </source>
</evidence>
<evidence type="ECO:0000256" key="8">
    <source>
        <dbReference type="ARBA" id="ARBA00023296"/>
    </source>
</evidence>
<keyword evidence="8" id="KW-1160">Virus entry into host cell</keyword>
<feature type="domain" description="Tyr recombinase" evidence="10">
    <location>
        <begin position="199"/>
        <end position="391"/>
    </location>
</feature>
<dbReference type="InterPro" id="IPR010998">
    <property type="entry name" value="Integrase_recombinase_N"/>
</dbReference>
<comment type="function">
    <text evidence="9">Integrase is necessary for integration of the phage into the host genome by site-specific recombination. In conjunction with excisionase, integrase is also necessary for excision of the prophage from the host genome.</text>
</comment>
<dbReference type="PANTHER" id="PTHR30629:SF2">
    <property type="entry name" value="PROPHAGE INTEGRASE INTS-RELATED"/>
    <property type="match status" value="1"/>
</dbReference>
<dbReference type="GO" id="GO:0044826">
    <property type="term" value="P:viral genome integration into host DNA"/>
    <property type="evidence" value="ECO:0007669"/>
    <property type="project" value="UniProtKB-KW"/>
</dbReference>
<reference evidence="11" key="1">
    <citation type="journal article" date="2021" name="Proc. Natl. Acad. Sci. U.S.A.">
        <title>A Catalog of Tens of Thousands of Viruses from Human Metagenomes Reveals Hidden Associations with Chronic Diseases.</title>
        <authorList>
            <person name="Tisza M.J."/>
            <person name="Buck C.B."/>
        </authorList>
    </citation>
    <scope>NUCLEOTIDE SEQUENCE</scope>
    <source>
        <strain evidence="11">Ctv0N24</strain>
    </source>
</reference>
<evidence type="ECO:0000256" key="7">
    <source>
        <dbReference type="ARBA" id="ARBA00023195"/>
    </source>
</evidence>
<dbReference type="PROSITE" id="PS51898">
    <property type="entry name" value="TYR_RECOMBINASE"/>
    <property type="match status" value="1"/>
</dbReference>
<name>A0A8S5N3K6_9CAUD</name>
<keyword evidence="5" id="KW-0238">DNA-binding</keyword>
<dbReference type="GO" id="GO:0046718">
    <property type="term" value="P:symbiont entry into host cell"/>
    <property type="evidence" value="ECO:0007669"/>
    <property type="project" value="UniProtKB-KW"/>
</dbReference>
<proteinExistence type="inferred from homology"/>
<organism evidence="11">
    <name type="scientific">Siphoviridae sp. ctv0N24</name>
    <dbReference type="NCBI Taxonomy" id="2826509"/>
    <lineage>
        <taxon>Viruses</taxon>
        <taxon>Duplodnaviria</taxon>
        <taxon>Heunggongvirae</taxon>
        <taxon>Uroviricota</taxon>
        <taxon>Caudoviricetes</taxon>
    </lineage>
</organism>
<evidence type="ECO:0000256" key="6">
    <source>
        <dbReference type="ARBA" id="ARBA00023172"/>
    </source>
</evidence>
<dbReference type="InterPro" id="IPR013762">
    <property type="entry name" value="Integrase-like_cat_sf"/>
</dbReference>
<dbReference type="Pfam" id="PF00589">
    <property type="entry name" value="Phage_integrase"/>
    <property type="match status" value="1"/>
</dbReference>
<dbReference type="Gene3D" id="1.10.150.130">
    <property type="match status" value="1"/>
</dbReference>
<dbReference type="InterPro" id="IPR002104">
    <property type="entry name" value="Integrase_catalytic"/>
</dbReference>